<name>Q2SKX3_HAHCH</name>
<evidence type="ECO:0008006" key="4">
    <source>
        <dbReference type="Google" id="ProtNLM"/>
    </source>
</evidence>
<dbReference type="STRING" id="349521.HCH_01864"/>
<accession>Q2SKX3</accession>
<dbReference type="OrthoDB" id="547680at2"/>
<dbReference type="EMBL" id="CP000155">
    <property type="protein sequence ID" value="ABC28701.1"/>
    <property type="molecule type" value="Genomic_DNA"/>
</dbReference>
<protein>
    <recommendedName>
        <fullName evidence="4">ABC-type amino acid transport/signal transduction systems, periplasmic component/domain</fullName>
    </recommendedName>
</protein>
<evidence type="ECO:0000313" key="3">
    <source>
        <dbReference type="Proteomes" id="UP000000238"/>
    </source>
</evidence>
<feature type="compositionally biased region" description="Polar residues" evidence="1">
    <location>
        <begin position="12"/>
        <end position="27"/>
    </location>
</feature>
<feature type="region of interest" description="Disordered" evidence="1">
    <location>
        <begin position="1"/>
        <end position="27"/>
    </location>
</feature>
<dbReference type="AlphaFoldDB" id="Q2SKX3"/>
<evidence type="ECO:0000256" key="1">
    <source>
        <dbReference type="SAM" id="MobiDB-lite"/>
    </source>
</evidence>
<dbReference type="KEGG" id="hch:HCH_01864"/>
<evidence type="ECO:0000313" key="2">
    <source>
        <dbReference type="EMBL" id="ABC28701.1"/>
    </source>
</evidence>
<keyword evidence="3" id="KW-1185">Reference proteome</keyword>
<dbReference type="HOGENOM" id="CLU_066015_1_0_6"/>
<reference evidence="2 3" key="1">
    <citation type="journal article" date="2005" name="Nucleic Acids Res.">
        <title>Genomic blueprint of Hahella chejuensis, a marine microbe producing an algicidal agent.</title>
        <authorList>
            <person name="Jeong H."/>
            <person name="Yim J.H."/>
            <person name="Lee C."/>
            <person name="Choi S.-H."/>
            <person name="Park Y.K."/>
            <person name="Yoon S.H."/>
            <person name="Hur C.-G."/>
            <person name="Kang H.-Y."/>
            <person name="Kim D."/>
            <person name="Lee H.H."/>
            <person name="Park K.H."/>
            <person name="Park S.-H."/>
            <person name="Park H.-S."/>
            <person name="Lee H.K."/>
            <person name="Oh T.K."/>
            <person name="Kim J.F."/>
        </authorList>
    </citation>
    <scope>NUCLEOTIDE SEQUENCE [LARGE SCALE GENOMIC DNA]</scope>
    <source>
        <strain evidence="2 3">KCTC 2396</strain>
    </source>
</reference>
<organism evidence="2 3">
    <name type="scientific">Hahella chejuensis (strain KCTC 2396)</name>
    <dbReference type="NCBI Taxonomy" id="349521"/>
    <lineage>
        <taxon>Bacteria</taxon>
        <taxon>Pseudomonadati</taxon>
        <taxon>Pseudomonadota</taxon>
        <taxon>Gammaproteobacteria</taxon>
        <taxon>Oceanospirillales</taxon>
        <taxon>Hahellaceae</taxon>
        <taxon>Hahella</taxon>
    </lineage>
</organism>
<gene>
    <name evidence="2" type="ordered locus">HCH_01864</name>
</gene>
<dbReference type="RefSeq" id="WP_011395773.1">
    <property type="nucleotide sequence ID" value="NC_007645.1"/>
</dbReference>
<dbReference type="SUPFAM" id="SSF53850">
    <property type="entry name" value="Periplasmic binding protein-like II"/>
    <property type="match status" value="1"/>
</dbReference>
<dbReference type="Proteomes" id="UP000000238">
    <property type="component" value="Chromosome"/>
</dbReference>
<sequence length="332" mass="38041">MGRHPGCFRPNDYTSTMAGSNPNDQSATADVTAAPQISGFIMKMAGALLLLTHTLFVDALEVIKVRYPVPESEMDLRYEYPKQLLKLALEETLSSHGAYEIEGAKIRASQTRNEIFLRQGFNIDIIWRPENGSLDENFLPIRIPILKGALGYRVFLIRQSDQGRFHSIKTLNELKTLTAGFGHDWPDVHVLRANNIPLELTSDYEALFKMLITERFDYFPRGINEAWDEYEQRHPFLPELKVEDSILMYYPLPVYFVVNKSNKKLAQRVEVGLQKAIANGGFDQLFFSHHQSMLERANLSERKLFILDNPFLPESTPKGSQYWLKVGLDQTQ</sequence>
<dbReference type="eggNOG" id="COG0834">
    <property type="taxonomic scope" value="Bacteria"/>
</dbReference>
<proteinExistence type="predicted"/>